<keyword evidence="10" id="KW-1185">Reference proteome</keyword>
<evidence type="ECO:0000256" key="1">
    <source>
        <dbReference type="ARBA" id="ARBA00006594"/>
    </source>
</evidence>
<dbReference type="InterPro" id="IPR029063">
    <property type="entry name" value="SAM-dependent_MTases_sf"/>
</dbReference>
<protein>
    <recommendedName>
        <fullName evidence="2">site-specific DNA-methyltransferase (adenine-specific)</fullName>
        <ecNumber evidence="2">2.1.1.72</ecNumber>
    </recommendedName>
</protein>
<comment type="similarity">
    <text evidence="1">Belongs to the N(4)/N(6)-methyltransferase family.</text>
</comment>
<evidence type="ECO:0000256" key="2">
    <source>
        <dbReference type="ARBA" id="ARBA00011900"/>
    </source>
</evidence>
<gene>
    <name evidence="9" type="ORF">GHNINEIG_00779</name>
</gene>
<dbReference type="OrthoDB" id="9784823at2"/>
<dbReference type="GO" id="GO:0003677">
    <property type="term" value="F:DNA binding"/>
    <property type="evidence" value="ECO:0007669"/>
    <property type="project" value="InterPro"/>
</dbReference>
<reference evidence="9 10" key="1">
    <citation type="submission" date="2018-08" db="EMBL/GenBank/DDBJ databases">
        <title>Horizontal acquisition of hydrogen conversion ability and other habitat adaptations in Hydrogenovibrio crunogenus strains.</title>
        <authorList>
            <person name="Gonnella G."/>
            <person name="Adam N."/>
            <person name="Perner M."/>
        </authorList>
    </citation>
    <scope>NUCLEOTIDE SEQUENCE [LARGE SCALE GENOMIC DNA]</scope>
    <source>
        <strain evidence="9 10">SP-41</strain>
    </source>
</reference>
<accession>A0A4P7NY98</accession>
<evidence type="ECO:0000313" key="10">
    <source>
        <dbReference type="Proteomes" id="UP000296201"/>
    </source>
</evidence>
<sequence length="388" mass="44177">MDNNFSKNFKQAIQNQDPCEIVYVLLQIKLALVSLNELDETSVELGLTELIKGRHNNRSHTEMATLKATETKNRLKDEVHRFAKSNDLYTDLFDNLDAKMIVSLTTIALTTDNLSLELRKFMDDNPRRTGVNFTPVVIRRLMQSVLLNLTSDKEQTSLLDPLSRTGDLVFSWPPLPFSKIGLNSDTQLEREVAKLFWNVVMLDQHDLQSNEPNIVQQTVTTTPVKLLQNHKPKKEKYDAVLSSIASSTGTVNHDTRKAKTHSTAWVEAILEILNDNGVAVLLIEDGFFHRTTFDYEFREQLVKKDLVEMIIALPANLYFKNAHFNASILVINKNKPVHAKNKVKLFHLHELKNLKLDEIEKLAAFTSHAEAHHSKKLPPNLINEIASL</sequence>
<dbReference type="PANTHER" id="PTHR42933">
    <property type="entry name" value="SLR6095 PROTEIN"/>
    <property type="match status" value="1"/>
</dbReference>
<dbReference type="EC" id="2.1.1.72" evidence="2"/>
<evidence type="ECO:0000256" key="4">
    <source>
        <dbReference type="ARBA" id="ARBA00022679"/>
    </source>
</evidence>
<organism evidence="9 10">
    <name type="scientific">Hydrogenovibrio crunogenus</name>
    <dbReference type="NCBI Taxonomy" id="39765"/>
    <lineage>
        <taxon>Bacteria</taxon>
        <taxon>Pseudomonadati</taxon>
        <taxon>Pseudomonadota</taxon>
        <taxon>Gammaproteobacteria</taxon>
        <taxon>Thiotrichales</taxon>
        <taxon>Piscirickettsiaceae</taxon>
        <taxon>Hydrogenovibrio</taxon>
    </lineage>
</organism>
<evidence type="ECO:0000259" key="8">
    <source>
        <dbReference type="Pfam" id="PF02384"/>
    </source>
</evidence>
<dbReference type="GO" id="GO:0008170">
    <property type="term" value="F:N-methyltransferase activity"/>
    <property type="evidence" value="ECO:0007669"/>
    <property type="project" value="InterPro"/>
</dbReference>
<evidence type="ECO:0000256" key="3">
    <source>
        <dbReference type="ARBA" id="ARBA00022603"/>
    </source>
</evidence>
<dbReference type="Pfam" id="PF02384">
    <property type="entry name" value="N6_Mtase"/>
    <property type="match status" value="1"/>
</dbReference>
<dbReference type="AlphaFoldDB" id="A0A4P7NY98"/>
<comment type="catalytic activity">
    <reaction evidence="7">
        <text>a 2'-deoxyadenosine in DNA + S-adenosyl-L-methionine = an N(6)-methyl-2'-deoxyadenosine in DNA + S-adenosyl-L-homocysteine + H(+)</text>
        <dbReference type="Rhea" id="RHEA:15197"/>
        <dbReference type="Rhea" id="RHEA-COMP:12418"/>
        <dbReference type="Rhea" id="RHEA-COMP:12419"/>
        <dbReference type="ChEBI" id="CHEBI:15378"/>
        <dbReference type="ChEBI" id="CHEBI:57856"/>
        <dbReference type="ChEBI" id="CHEBI:59789"/>
        <dbReference type="ChEBI" id="CHEBI:90615"/>
        <dbReference type="ChEBI" id="CHEBI:90616"/>
        <dbReference type="EC" id="2.1.1.72"/>
    </reaction>
</comment>
<name>A0A4P7NY98_9GAMM</name>
<evidence type="ECO:0000313" key="9">
    <source>
        <dbReference type="EMBL" id="QBZ82743.1"/>
    </source>
</evidence>
<keyword evidence="3" id="KW-0489">Methyltransferase</keyword>
<dbReference type="GO" id="GO:0032259">
    <property type="term" value="P:methylation"/>
    <property type="evidence" value="ECO:0007669"/>
    <property type="project" value="UniProtKB-KW"/>
</dbReference>
<keyword evidence="5" id="KW-0949">S-adenosyl-L-methionine</keyword>
<dbReference type="SUPFAM" id="SSF53335">
    <property type="entry name" value="S-adenosyl-L-methionine-dependent methyltransferases"/>
    <property type="match status" value="1"/>
</dbReference>
<evidence type="ECO:0000256" key="6">
    <source>
        <dbReference type="ARBA" id="ARBA00022747"/>
    </source>
</evidence>
<dbReference type="EMBL" id="CP032096">
    <property type="protein sequence ID" value="QBZ82743.1"/>
    <property type="molecule type" value="Genomic_DNA"/>
</dbReference>
<dbReference type="GO" id="GO:0009307">
    <property type="term" value="P:DNA restriction-modification system"/>
    <property type="evidence" value="ECO:0007669"/>
    <property type="project" value="UniProtKB-KW"/>
</dbReference>
<dbReference type="Gene3D" id="3.40.50.150">
    <property type="entry name" value="Vaccinia Virus protein VP39"/>
    <property type="match status" value="1"/>
</dbReference>
<evidence type="ECO:0000256" key="5">
    <source>
        <dbReference type="ARBA" id="ARBA00022691"/>
    </source>
</evidence>
<evidence type="ECO:0000256" key="7">
    <source>
        <dbReference type="ARBA" id="ARBA00047942"/>
    </source>
</evidence>
<keyword evidence="4" id="KW-0808">Transferase</keyword>
<dbReference type="PANTHER" id="PTHR42933:SF1">
    <property type="entry name" value="SITE-SPECIFIC DNA-METHYLTRANSFERASE (ADENINE-SPECIFIC)"/>
    <property type="match status" value="1"/>
</dbReference>
<proteinExistence type="inferred from homology"/>
<keyword evidence="6" id="KW-0680">Restriction system</keyword>
<feature type="domain" description="DNA methylase adenine-specific" evidence="8">
    <location>
        <begin position="255"/>
        <end position="363"/>
    </location>
</feature>
<dbReference type="Proteomes" id="UP000296201">
    <property type="component" value="Chromosome"/>
</dbReference>
<dbReference type="InterPro" id="IPR051537">
    <property type="entry name" value="DNA_Adenine_Mtase"/>
</dbReference>
<dbReference type="InterPro" id="IPR003356">
    <property type="entry name" value="DNA_methylase_A-5"/>
</dbReference>
<dbReference type="GO" id="GO:0009007">
    <property type="term" value="F:site-specific DNA-methyltransferase (adenine-specific) activity"/>
    <property type="evidence" value="ECO:0007669"/>
    <property type="project" value="UniProtKB-EC"/>
</dbReference>